<dbReference type="Proteomes" id="UP001516464">
    <property type="component" value="Unassembled WGS sequence"/>
</dbReference>
<evidence type="ECO:0000256" key="3">
    <source>
        <dbReference type="ARBA" id="ARBA00023065"/>
    </source>
</evidence>
<reference evidence="4 5" key="1">
    <citation type="submission" date="2019-01" db="EMBL/GenBank/DDBJ databases">
        <title>Genomes sequencing and comparative genomics of infectious freshwater microsporidia, Cucumispora dikerogammari and Thelohania contejeani.</title>
        <authorList>
            <person name="Cormier A."/>
            <person name="Giraud I."/>
            <person name="Wattier R."/>
            <person name="Teixeira M."/>
            <person name="Grandjean F."/>
            <person name="Rigaud T."/>
            <person name="Cordaux R."/>
        </authorList>
    </citation>
    <scope>NUCLEOTIDE SEQUENCE [LARGE SCALE GENOMIC DNA]</scope>
    <source>
        <strain evidence="4">T1</strain>
        <tissue evidence="4">Spores</tissue>
    </source>
</reference>
<organism evidence="4 5">
    <name type="scientific">Astathelohania contejeani</name>
    <dbReference type="NCBI Taxonomy" id="164912"/>
    <lineage>
        <taxon>Eukaryota</taxon>
        <taxon>Fungi</taxon>
        <taxon>Fungi incertae sedis</taxon>
        <taxon>Microsporidia</taxon>
        <taxon>Astathelohaniidae</taxon>
        <taxon>Astathelohania</taxon>
    </lineage>
</organism>
<dbReference type="EMBL" id="SBIQ01000241">
    <property type="protein sequence ID" value="KAF7682503.1"/>
    <property type="molecule type" value="Genomic_DNA"/>
</dbReference>
<evidence type="ECO:0000313" key="5">
    <source>
        <dbReference type="Proteomes" id="UP001516464"/>
    </source>
</evidence>
<name>A0ABQ7HWI6_9MICR</name>
<gene>
    <name evidence="4" type="primary">vma-8</name>
    <name evidence="4" type="ORF">TCON_2271</name>
</gene>
<sequence length="205" mass="23919">MEQRLPIFPTRMNLSIVRTRIKSAMTGYWLLKRKSDALQKRHRELQAKLSNKNLDLANAFKDAYICLALAEYHGANVMMYVKQCSKRRVKVSASVEQTSGVTLPSYKLIKEDERPILFMERAGSVLSECRKKFIGVLEMLIDIATLHNSFKILDNVVKTTNRRVNALEFMVLPKLQNTEKYINSELDEQDREEFFKLKKIQKMEK</sequence>
<dbReference type="NCBIfam" id="TIGR00309">
    <property type="entry name" value="V_ATPase_subD"/>
    <property type="match status" value="1"/>
</dbReference>
<comment type="caution">
    <text evidence="4">The sequence shown here is derived from an EMBL/GenBank/DDBJ whole genome shotgun (WGS) entry which is preliminary data.</text>
</comment>
<comment type="similarity">
    <text evidence="1">Belongs to the V-ATPase D subunit family.</text>
</comment>
<keyword evidence="5" id="KW-1185">Reference proteome</keyword>
<dbReference type="Gene3D" id="1.10.287.3240">
    <property type="match status" value="1"/>
</dbReference>
<protein>
    <submittedName>
        <fullName evidence="4">V-type proton ATPase subunit D</fullName>
    </submittedName>
</protein>
<dbReference type="PANTHER" id="PTHR11671">
    <property type="entry name" value="V-TYPE ATP SYNTHASE SUBUNIT D"/>
    <property type="match status" value="1"/>
</dbReference>
<dbReference type="InterPro" id="IPR002699">
    <property type="entry name" value="V_ATPase_D"/>
</dbReference>
<evidence type="ECO:0000313" key="4">
    <source>
        <dbReference type="EMBL" id="KAF7682503.1"/>
    </source>
</evidence>
<dbReference type="Pfam" id="PF01813">
    <property type="entry name" value="ATP-synt_D"/>
    <property type="match status" value="1"/>
</dbReference>
<evidence type="ECO:0000256" key="2">
    <source>
        <dbReference type="ARBA" id="ARBA00022448"/>
    </source>
</evidence>
<proteinExistence type="inferred from homology"/>
<keyword evidence="3" id="KW-0406">Ion transport</keyword>
<keyword evidence="2" id="KW-0813">Transport</keyword>
<evidence type="ECO:0000256" key="1">
    <source>
        <dbReference type="ARBA" id="ARBA00005850"/>
    </source>
</evidence>
<accession>A0ABQ7HWI6</accession>